<evidence type="ECO:0000256" key="1">
    <source>
        <dbReference type="ARBA" id="ARBA00004651"/>
    </source>
</evidence>
<sequence>MLAEAIVHGGSQGPVDRPGATVPYTAILRPLPRPKEHAMPAVTRRSMTLLWALLYVMGGYASLRLDDPQTEVAFVWLPAGIAAAAFLIAEQRTWPALFAAFLALDLALAVAHGHPPARALWVGLVSLCTSMLIAVGARAYARERDALRAIFGWIAATLLASAAGAVVTSAGLAAVEVGEFQELAWIWWAANVTGVLFGVPILMGFAGFRSLGAPGARLGMAAAIVAGIAAAAVAWQVFGMADLHALPAPVTMGLACVPVALVTVVTLLGGNRPGSLAILAVGAIALYRSDLGLGPFFAPGMREGEPLILAQAYLVAIALLQVFIRVVTHSVARLDGRDSAGGQPERLYRLDLGTGAIVWDGDDAPRAAPAPATRDEMLARAHPDDRAALERRLRADGGAARDGRPMRLRIADDAGRWRVMLDHSRGVMQSEDTTFLIGSWRQASQS</sequence>
<evidence type="ECO:0000256" key="4">
    <source>
        <dbReference type="ARBA" id="ARBA00022989"/>
    </source>
</evidence>
<name>A0ABX4F9G7_9BORD</name>
<keyword evidence="3 6" id="KW-0812">Transmembrane</keyword>
<dbReference type="EMBL" id="NEVV01000006">
    <property type="protein sequence ID" value="OZI73188.1"/>
    <property type="molecule type" value="Genomic_DNA"/>
</dbReference>
<keyword evidence="4 6" id="KW-1133">Transmembrane helix</keyword>
<proteinExistence type="predicted"/>
<feature type="transmembrane region" description="Helical" evidence="6">
    <location>
        <begin position="218"/>
        <end position="238"/>
    </location>
</feature>
<evidence type="ECO:0000313" key="9">
    <source>
        <dbReference type="Proteomes" id="UP000216524"/>
    </source>
</evidence>
<feature type="domain" description="MASE1" evidence="7">
    <location>
        <begin position="49"/>
        <end position="323"/>
    </location>
</feature>
<comment type="caution">
    <text evidence="8">The sequence shown here is derived from an EMBL/GenBank/DDBJ whole genome shotgun (WGS) entry which is preliminary data.</text>
</comment>
<feature type="transmembrane region" description="Helical" evidence="6">
    <location>
        <begin position="308"/>
        <end position="327"/>
    </location>
</feature>
<dbReference type="Pfam" id="PF05231">
    <property type="entry name" value="MASE1"/>
    <property type="match status" value="1"/>
</dbReference>
<feature type="transmembrane region" description="Helical" evidence="6">
    <location>
        <begin position="250"/>
        <end position="269"/>
    </location>
</feature>
<feature type="transmembrane region" description="Helical" evidence="6">
    <location>
        <begin position="149"/>
        <end position="173"/>
    </location>
</feature>
<evidence type="ECO:0000313" key="8">
    <source>
        <dbReference type="EMBL" id="OZI73188.1"/>
    </source>
</evidence>
<dbReference type="Proteomes" id="UP000216524">
    <property type="component" value="Unassembled WGS sequence"/>
</dbReference>
<organism evidence="8 9">
    <name type="scientific">Bordetella genomosp. 6</name>
    <dbReference type="NCBI Taxonomy" id="463024"/>
    <lineage>
        <taxon>Bacteria</taxon>
        <taxon>Pseudomonadati</taxon>
        <taxon>Pseudomonadota</taxon>
        <taxon>Betaproteobacteria</taxon>
        <taxon>Burkholderiales</taxon>
        <taxon>Alcaligenaceae</taxon>
        <taxon>Bordetella</taxon>
    </lineage>
</organism>
<feature type="transmembrane region" description="Helical" evidence="6">
    <location>
        <begin position="42"/>
        <end position="61"/>
    </location>
</feature>
<comment type="subcellular location">
    <subcellularLocation>
        <location evidence="1">Cell membrane</location>
        <topology evidence="1">Multi-pass membrane protein</topology>
    </subcellularLocation>
</comment>
<dbReference type="InterPro" id="IPR007895">
    <property type="entry name" value="MASE1"/>
</dbReference>
<keyword evidence="9" id="KW-1185">Reference proteome</keyword>
<gene>
    <name evidence="8" type="ORF">CAL23_18635</name>
</gene>
<accession>A0ABX4F9G7</accession>
<keyword evidence="5 6" id="KW-0472">Membrane</keyword>
<evidence type="ECO:0000256" key="3">
    <source>
        <dbReference type="ARBA" id="ARBA00022692"/>
    </source>
</evidence>
<feature type="transmembrane region" description="Helical" evidence="6">
    <location>
        <begin position="119"/>
        <end position="137"/>
    </location>
</feature>
<protein>
    <recommendedName>
        <fullName evidence="7">MASE1 domain-containing protein</fullName>
    </recommendedName>
</protein>
<evidence type="ECO:0000256" key="6">
    <source>
        <dbReference type="SAM" id="Phobius"/>
    </source>
</evidence>
<reference evidence="8 9" key="1">
    <citation type="submission" date="2017-05" db="EMBL/GenBank/DDBJ databases">
        <title>Complete and WGS of Bordetella genogroups.</title>
        <authorList>
            <person name="Spilker T."/>
            <person name="Lipuma J."/>
        </authorList>
    </citation>
    <scope>NUCLEOTIDE SEQUENCE [LARGE SCALE GENOMIC DNA]</scope>
    <source>
        <strain evidence="8 9">AU3139</strain>
    </source>
</reference>
<keyword evidence="2" id="KW-1003">Cell membrane</keyword>
<evidence type="ECO:0000256" key="2">
    <source>
        <dbReference type="ARBA" id="ARBA00022475"/>
    </source>
</evidence>
<feature type="transmembrane region" description="Helical" evidence="6">
    <location>
        <begin position="73"/>
        <end position="89"/>
    </location>
</feature>
<feature type="transmembrane region" description="Helical" evidence="6">
    <location>
        <begin position="276"/>
        <end position="296"/>
    </location>
</feature>
<evidence type="ECO:0000259" key="7">
    <source>
        <dbReference type="Pfam" id="PF05231"/>
    </source>
</evidence>
<evidence type="ECO:0000256" key="5">
    <source>
        <dbReference type="ARBA" id="ARBA00023136"/>
    </source>
</evidence>
<feature type="transmembrane region" description="Helical" evidence="6">
    <location>
        <begin position="185"/>
        <end position="206"/>
    </location>
</feature>